<evidence type="ECO:0000256" key="2">
    <source>
        <dbReference type="ARBA" id="ARBA00022527"/>
    </source>
</evidence>
<comment type="catalytic activity">
    <reaction evidence="8">
        <text>L-seryl-[protein] + ATP = O-phospho-L-seryl-[protein] + ADP + H(+)</text>
        <dbReference type="Rhea" id="RHEA:17989"/>
        <dbReference type="Rhea" id="RHEA-COMP:9863"/>
        <dbReference type="Rhea" id="RHEA-COMP:11604"/>
        <dbReference type="ChEBI" id="CHEBI:15378"/>
        <dbReference type="ChEBI" id="CHEBI:29999"/>
        <dbReference type="ChEBI" id="CHEBI:30616"/>
        <dbReference type="ChEBI" id="CHEBI:83421"/>
        <dbReference type="ChEBI" id="CHEBI:456216"/>
        <dbReference type="EC" id="2.7.11.1"/>
    </reaction>
</comment>
<evidence type="ECO:0000256" key="6">
    <source>
        <dbReference type="ARBA" id="ARBA00022840"/>
    </source>
</evidence>
<dbReference type="GO" id="GO:0004674">
    <property type="term" value="F:protein serine/threonine kinase activity"/>
    <property type="evidence" value="ECO:0007669"/>
    <property type="project" value="UniProtKB-KW"/>
</dbReference>
<evidence type="ECO:0000259" key="11">
    <source>
        <dbReference type="PROSITE" id="PS51746"/>
    </source>
</evidence>
<feature type="transmembrane region" description="Helical" evidence="9">
    <location>
        <begin position="567"/>
        <end position="587"/>
    </location>
</feature>
<accession>A0A2T3NQA4</accession>
<proteinExistence type="predicted"/>
<keyword evidence="13" id="KW-1185">Reference proteome</keyword>
<dbReference type="Gene3D" id="1.10.510.10">
    <property type="entry name" value="Transferase(Phosphotransferase) domain 1"/>
    <property type="match status" value="1"/>
</dbReference>
<dbReference type="InterPro" id="IPR001932">
    <property type="entry name" value="PPM-type_phosphatase-like_dom"/>
</dbReference>
<dbReference type="CDD" id="cd14014">
    <property type="entry name" value="STKc_PknB_like"/>
    <property type="match status" value="1"/>
</dbReference>
<evidence type="ECO:0000259" key="10">
    <source>
        <dbReference type="PROSITE" id="PS50011"/>
    </source>
</evidence>
<dbReference type="PROSITE" id="PS00108">
    <property type="entry name" value="PROTEIN_KINASE_ST"/>
    <property type="match status" value="1"/>
</dbReference>
<dbReference type="EMBL" id="PYMA01000011">
    <property type="protein sequence ID" value="PSW18445.1"/>
    <property type="molecule type" value="Genomic_DNA"/>
</dbReference>
<dbReference type="SMART" id="SM00331">
    <property type="entry name" value="PP2C_SIG"/>
    <property type="match status" value="1"/>
</dbReference>
<dbReference type="AlphaFoldDB" id="A0A2T3NQA4"/>
<keyword evidence="9" id="KW-0472">Membrane</keyword>
<comment type="caution">
    <text evidence="12">The sequence shown here is derived from an EMBL/GenBank/DDBJ whole genome shotgun (WGS) entry which is preliminary data.</text>
</comment>
<dbReference type="SUPFAM" id="SSF81606">
    <property type="entry name" value="PP2C-like"/>
    <property type="match status" value="1"/>
</dbReference>
<evidence type="ECO:0000313" key="12">
    <source>
        <dbReference type="EMBL" id="PSW18445.1"/>
    </source>
</evidence>
<dbReference type="PROSITE" id="PS50011">
    <property type="entry name" value="PROTEIN_KINASE_DOM"/>
    <property type="match status" value="1"/>
</dbReference>
<keyword evidence="9" id="KW-0812">Transmembrane</keyword>
<organism evidence="12 13">
    <name type="scientific">Photobacterium sanctipauli</name>
    <dbReference type="NCBI Taxonomy" id="1342794"/>
    <lineage>
        <taxon>Bacteria</taxon>
        <taxon>Pseudomonadati</taxon>
        <taxon>Pseudomonadota</taxon>
        <taxon>Gammaproteobacteria</taxon>
        <taxon>Vibrionales</taxon>
        <taxon>Vibrionaceae</taxon>
        <taxon>Photobacterium</taxon>
    </lineage>
</organism>
<dbReference type="OrthoDB" id="9801841at2"/>
<evidence type="ECO:0000256" key="7">
    <source>
        <dbReference type="ARBA" id="ARBA00047899"/>
    </source>
</evidence>
<feature type="domain" description="PPM-type phosphatase" evidence="11">
    <location>
        <begin position="18"/>
        <end position="252"/>
    </location>
</feature>
<gene>
    <name evidence="12" type="ORF">C9I98_16605</name>
</gene>
<keyword evidence="4" id="KW-0547">Nucleotide-binding</keyword>
<reference evidence="12 13" key="1">
    <citation type="submission" date="2018-01" db="EMBL/GenBank/DDBJ databases">
        <title>Whole genome sequencing of Histamine producing bacteria.</title>
        <authorList>
            <person name="Butler K."/>
        </authorList>
    </citation>
    <scope>NUCLEOTIDE SEQUENCE [LARGE SCALE GENOMIC DNA]</scope>
    <source>
        <strain evidence="12 13">DSM 100436</strain>
    </source>
</reference>
<evidence type="ECO:0000256" key="4">
    <source>
        <dbReference type="ARBA" id="ARBA00022741"/>
    </source>
</evidence>
<dbReference type="SUPFAM" id="SSF56112">
    <property type="entry name" value="Protein kinase-like (PK-like)"/>
    <property type="match status" value="1"/>
</dbReference>
<dbReference type="InterPro" id="IPR050236">
    <property type="entry name" value="Ser_Thr_kinase_AGC"/>
</dbReference>
<dbReference type="InterPro" id="IPR008271">
    <property type="entry name" value="Ser/Thr_kinase_AS"/>
</dbReference>
<dbReference type="SMART" id="SM00332">
    <property type="entry name" value="PP2Cc"/>
    <property type="match status" value="1"/>
</dbReference>
<evidence type="ECO:0000313" key="13">
    <source>
        <dbReference type="Proteomes" id="UP000241771"/>
    </source>
</evidence>
<evidence type="ECO:0000256" key="9">
    <source>
        <dbReference type="SAM" id="Phobius"/>
    </source>
</evidence>
<keyword evidence="2" id="KW-0723">Serine/threonine-protein kinase</keyword>
<evidence type="ECO:0000256" key="1">
    <source>
        <dbReference type="ARBA" id="ARBA00012513"/>
    </source>
</evidence>
<dbReference type="PROSITE" id="PS51746">
    <property type="entry name" value="PPM_2"/>
    <property type="match status" value="1"/>
</dbReference>
<evidence type="ECO:0000256" key="3">
    <source>
        <dbReference type="ARBA" id="ARBA00022679"/>
    </source>
</evidence>
<comment type="catalytic activity">
    <reaction evidence="7">
        <text>L-threonyl-[protein] + ATP = O-phospho-L-threonyl-[protein] + ADP + H(+)</text>
        <dbReference type="Rhea" id="RHEA:46608"/>
        <dbReference type="Rhea" id="RHEA-COMP:11060"/>
        <dbReference type="Rhea" id="RHEA-COMP:11605"/>
        <dbReference type="ChEBI" id="CHEBI:15378"/>
        <dbReference type="ChEBI" id="CHEBI:30013"/>
        <dbReference type="ChEBI" id="CHEBI:30616"/>
        <dbReference type="ChEBI" id="CHEBI:61977"/>
        <dbReference type="ChEBI" id="CHEBI:456216"/>
        <dbReference type="EC" id="2.7.11.1"/>
    </reaction>
</comment>
<dbReference type="GO" id="GO:0005524">
    <property type="term" value="F:ATP binding"/>
    <property type="evidence" value="ECO:0007669"/>
    <property type="project" value="UniProtKB-KW"/>
</dbReference>
<dbReference type="CDD" id="cd00143">
    <property type="entry name" value="PP2Cc"/>
    <property type="match status" value="1"/>
</dbReference>
<evidence type="ECO:0000256" key="5">
    <source>
        <dbReference type="ARBA" id="ARBA00022777"/>
    </source>
</evidence>
<keyword evidence="3" id="KW-0808">Transferase</keyword>
<dbReference type="InterPro" id="IPR036457">
    <property type="entry name" value="PPM-type-like_dom_sf"/>
</dbReference>
<sequence>MSMTEAALGAPAPSLRVRVGGQSVAGVREANQDAFAVRIPDKQAELEHAGIVACIADGVSCSENGQQASHTAVTQFIDDYYAAPATWGARYTVGKVLNALNQWLFAQGDLQQLNHNGLITTLTAVVIKSNTAHIAHVGDSRLYHCRGGRMTQLTQDHRRRHIGNKSFLTRALGMDSRLDVDFQQIKLEAGDRLVMTTDGVHDWLTDRQLDALLSKYPQGNTELPPEQLTETIIAEAMAAGSNDNASCLVIDVDDLPSMSLPETIAELTQRAIPPVMDVGNRIDQYQVIRVLHSGARSHVYLAKSLFDSKTYVLKAPSLNFSEDYQYLQAFVREGWLGEQINHPSIMKIHPFSRASSFLYHVCDYIEGITLRQWMYENPQPELYKVRALVGEIIKSLRVYQRNGVIHRDLKPENIIIGENNRVTIIDLGTAKVSGLDDLENPIKETLPVGDIKYISPECLTGNKITFKSDMFSLAVMVYEMLSGHYPYSLEAMKVLAQDRRKYPKYTSLKNYRDDLPIWVDLVVKKGCNLEENERYQAFSEFFLSLEKPTPSIISNSRSLPLKKKNPVLFWKFVSVFLLVVIFVLLLWEF</sequence>
<dbReference type="InterPro" id="IPR000719">
    <property type="entry name" value="Prot_kinase_dom"/>
</dbReference>
<keyword evidence="5 12" id="KW-0418">Kinase</keyword>
<dbReference type="PANTHER" id="PTHR24356">
    <property type="entry name" value="SERINE/THREONINE-PROTEIN KINASE"/>
    <property type="match status" value="1"/>
</dbReference>
<feature type="domain" description="Protein kinase" evidence="10">
    <location>
        <begin position="285"/>
        <end position="568"/>
    </location>
</feature>
<protein>
    <recommendedName>
        <fullName evidence="1">non-specific serine/threonine protein kinase</fullName>
        <ecNumber evidence="1">2.7.11.1</ecNumber>
    </recommendedName>
</protein>
<dbReference type="Pfam" id="PF00069">
    <property type="entry name" value="Pkinase"/>
    <property type="match status" value="1"/>
</dbReference>
<name>A0A2T3NQA4_9GAMM</name>
<dbReference type="SMART" id="SM00220">
    <property type="entry name" value="S_TKc"/>
    <property type="match status" value="1"/>
</dbReference>
<dbReference type="Pfam" id="PF13672">
    <property type="entry name" value="PP2C_2"/>
    <property type="match status" value="1"/>
</dbReference>
<dbReference type="Gene3D" id="3.60.40.10">
    <property type="entry name" value="PPM-type phosphatase domain"/>
    <property type="match status" value="1"/>
</dbReference>
<keyword evidence="6" id="KW-0067">ATP-binding</keyword>
<dbReference type="EC" id="2.7.11.1" evidence="1"/>
<dbReference type="Gene3D" id="3.30.200.20">
    <property type="entry name" value="Phosphorylase Kinase, domain 1"/>
    <property type="match status" value="1"/>
</dbReference>
<keyword evidence="9" id="KW-1133">Transmembrane helix</keyword>
<evidence type="ECO:0000256" key="8">
    <source>
        <dbReference type="ARBA" id="ARBA00048679"/>
    </source>
</evidence>
<dbReference type="InterPro" id="IPR011009">
    <property type="entry name" value="Kinase-like_dom_sf"/>
</dbReference>
<dbReference type="Proteomes" id="UP000241771">
    <property type="component" value="Unassembled WGS sequence"/>
</dbReference>